<reference evidence="2 3" key="1">
    <citation type="submission" date="2019-10" db="EMBL/GenBank/DDBJ databases">
        <title>Draft whole-genome sequence of the purple nonsulfur photosynthetic bacterium Roseospira navarrensis DSM 15114.</title>
        <authorList>
            <person name="Kyndt J.A."/>
            <person name="Meyer T.E."/>
        </authorList>
    </citation>
    <scope>NUCLEOTIDE SEQUENCE [LARGE SCALE GENOMIC DNA]</scope>
    <source>
        <strain evidence="2 3">DSM 15114</strain>
    </source>
</reference>
<dbReference type="Proteomes" id="UP000434582">
    <property type="component" value="Unassembled WGS sequence"/>
</dbReference>
<dbReference type="EMBL" id="WIVE01000091">
    <property type="protein sequence ID" value="MQX38354.1"/>
    <property type="molecule type" value="Genomic_DNA"/>
</dbReference>
<organism evidence="2 3">
    <name type="scientific">Roseospira navarrensis</name>
    <dbReference type="NCBI Taxonomy" id="140058"/>
    <lineage>
        <taxon>Bacteria</taxon>
        <taxon>Pseudomonadati</taxon>
        <taxon>Pseudomonadota</taxon>
        <taxon>Alphaproteobacteria</taxon>
        <taxon>Rhodospirillales</taxon>
        <taxon>Rhodospirillaceae</taxon>
        <taxon>Roseospira</taxon>
    </lineage>
</organism>
<accession>A0A7X1ZGZ1</accession>
<proteinExistence type="predicted"/>
<keyword evidence="1" id="KW-0812">Transmembrane</keyword>
<keyword evidence="1" id="KW-1133">Transmembrane helix</keyword>
<sequence>MVTTEGVRTQWRVFGVVLALTVLGELLVHLHPHFEIEGWFGFHAWFGFLGCVVMVLVAKGLAVFLKRKDTFYDVVD</sequence>
<keyword evidence="3" id="KW-1185">Reference proteome</keyword>
<name>A0A7X1ZGZ1_9PROT</name>
<keyword evidence="1" id="KW-0472">Membrane</keyword>
<feature type="transmembrane region" description="Helical" evidence="1">
    <location>
        <begin position="12"/>
        <end position="30"/>
    </location>
</feature>
<gene>
    <name evidence="2" type="ORF">GHC57_17695</name>
</gene>
<evidence type="ECO:0000313" key="3">
    <source>
        <dbReference type="Proteomes" id="UP000434582"/>
    </source>
</evidence>
<evidence type="ECO:0000313" key="2">
    <source>
        <dbReference type="EMBL" id="MQX38354.1"/>
    </source>
</evidence>
<dbReference type="AlphaFoldDB" id="A0A7X1ZGZ1"/>
<evidence type="ECO:0000256" key="1">
    <source>
        <dbReference type="SAM" id="Phobius"/>
    </source>
</evidence>
<feature type="transmembrane region" description="Helical" evidence="1">
    <location>
        <begin position="42"/>
        <end position="65"/>
    </location>
</feature>
<protein>
    <submittedName>
        <fullName evidence="2">Uncharacterized protein</fullName>
    </submittedName>
</protein>
<comment type="caution">
    <text evidence="2">The sequence shown here is derived from an EMBL/GenBank/DDBJ whole genome shotgun (WGS) entry which is preliminary data.</text>
</comment>